<gene>
    <name evidence="1" type="ORF">C5689_17080</name>
</gene>
<dbReference type="Proteomes" id="UP000245137">
    <property type="component" value="Unassembled WGS sequence"/>
</dbReference>
<protein>
    <submittedName>
        <fullName evidence="1">Uncharacterized protein</fullName>
    </submittedName>
</protein>
<evidence type="ECO:0000313" key="2">
    <source>
        <dbReference type="Proteomes" id="UP000245137"/>
    </source>
</evidence>
<dbReference type="EMBL" id="PUIV01000041">
    <property type="protein sequence ID" value="PWB92636.1"/>
    <property type="molecule type" value="Genomic_DNA"/>
</dbReference>
<reference evidence="1 2" key="1">
    <citation type="journal article" date="2018" name="Appl. Microbiol. Biotechnol.">
        <title>Co-cultivation of the strictly anaerobic methanogen Methanosarcina barkeri with aerobic methanotrophs in an oxygen-limited membrane bioreactor.</title>
        <authorList>
            <person name="In 't Zandt M.H."/>
            <person name="van den Bosch T.J.M."/>
            <person name="Rijkers R."/>
            <person name="van Kessel M.A.H.J."/>
            <person name="Jetten M.S.M."/>
            <person name="Welte C.U."/>
        </authorList>
    </citation>
    <scope>NUCLEOTIDE SEQUENCE [LARGE SCALE GENOMIC DNA]</scope>
    <source>
        <strain evidence="1 2">DSM 17706</strain>
    </source>
</reference>
<evidence type="ECO:0000313" key="1">
    <source>
        <dbReference type="EMBL" id="PWB92636.1"/>
    </source>
</evidence>
<organism evidence="1 2">
    <name type="scientific">Methylosinus sporium</name>
    <dbReference type="NCBI Taxonomy" id="428"/>
    <lineage>
        <taxon>Bacteria</taxon>
        <taxon>Pseudomonadati</taxon>
        <taxon>Pseudomonadota</taxon>
        <taxon>Alphaproteobacteria</taxon>
        <taxon>Hyphomicrobiales</taxon>
        <taxon>Methylocystaceae</taxon>
        <taxon>Methylosinus</taxon>
    </lineage>
</organism>
<name>A0A2U1SM21_METSR</name>
<comment type="caution">
    <text evidence="1">The sequence shown here is derived from an EMBL/GenBank/DDBJ whole genome shotgun (WGS) entry which is preliminary data.</text>
</comment>
<accession>A0A2U1SM21</accession>
<sequence>MAARGPLKCSTLGSVGAKAVCPPLPETAPPLEKVSEVLLPRIKRPSPPFGAVPPPAPPDVVTEVFSVAPPLARSVA</sequence>
<dbReference type="AlphaFoldDB" id="A0A2U1SM21"/>
<proteinExistence type="predicted"/>
<keyword evidence="2" id="KW-1185">Reference proteome</keyword>